<evidence type="ECO:0000256" key="1">
    <source>
        <dbReference type="SAM" id="MobiDB-lite"/>
    </source>
</evidence>
<evidence type="ECO:0000313" key="2">
    <source>
        <dbReference type="EMBL" id="KXA43883.1"/>
    </source>
</evidence>
<feature type="compositionally biased region" description="Basic and acidic residues" evidence="1">
    <location>
        <begin position="18"/>
        <end position="30"/>
    </location>
</feature>
<proteinExistence type="predicted"/>
<dbReference type="Proteomes" id="UP000070533">
    <property type="component" value="Unassembled WGS sequence"/>
</dbReference>
<name>A0A133QM93_9BACT</name>
<gene>
    <name evidence="2" type="ORF">HMPREF3226_00329</name>
</gene>
<evidence type="ECO:0000313" key="3">
    <source>
        <dbReference type="Proteomes" id="UP000070533"/>
    </source>
</evidence>
<dbReference type="EMBL" id="LRQG01000013">
    <property type="protein sequence ID" value="KXA43883.1"/>
    <property type="molecule type" value="Genomic_DNA"/>
</dbReference>
<comment type="caution">
    <text evidence="2">The sequence shown here is derived from an EMBL/GenBank/DDBJ whole genome shotgun (WGS) entry which is preliminary data.</text>
</comment>
<accession>A0A133QM93</accession>
<reference evidence="3" key="1">
    <citation type="submission" date="2016-01" db="EMBL/GenBank/DDBJ databases">
        <authorList>
            <person name="Mitreva M."/>
            <person name="Pepin K.H."/>
            <person name="Mihindukulasuriya K.A."/>
            <person name="Fulton R."/>
            <person name="Fronick C."/>
            <person name="O'Laughlin M."/>
            <person name="Miner T."/>
            <person name="Herter B."/>
            <person name="Rosa B.A."/>
            <person name="Cordes M."/>
            <person name="Tomlinson C."/>
            <person name="Wollam A."/>
            <person name="Palsikar V.B."/>
            <person name="Mardis E.R."/>
            <person name="Wilson R.K."/>
        </authorList>
    </citation>
    <scope>NUCLEOTIDE SEQUENCE [LARGE SCALE GENOMIC DNA]</scope>
    <source>
        <strain evidence="3">MJR7716</strain>
    </source>
</reference>
<keyword evidence="3" id="KW-1185">Reference proteome</keyword>
<sequence length="60" mass="6844">MTDGHRQDLGLAVSAPASHHDERQEGKRQTSEKFLKHIILVAKLRKTFVTLHANEQQLVK</sequence>
<organism evidence="2 3">
    <name type="scientific">Prevotella corporis</name>
    <dbReference type="NCBI Taxonomy" id="28128"/>
    <lineage>
        <taxon>Bacteria</taxon>
        <taxon>Pseudomonadati</taxon>
        <taxon>Bacteroidota</taxon>
        <taxon>Bacteroidia</taxon>
        <taxon>Bacteroidales</taxon>
        <taxon>Prevotellaceae</taxon>
        <taxon>Prevotella</taxon>
    </lineage>
</organism>
<protein>
    <submittedName>
        <fullName evidence="2">Uncharacterized protein</fullName>
    </submittedName>
</protein>
<feature type="region of interest" description="Disordered" evidence="1">
    <location>
        <begin position="1"/>
        <end position="30"/>
    </location>
</feature>
<dbReference type="STRING" id="28128.HMPREF3226_00329"/>
<dbReference type="AlphaFoldDB" id="A0A133QM93"/>